<dbReference type="RefSeq" id="WP_119714579.1">
    <property type="nucleotide sequence ID" value="NZ_OMOH01000001.1"/>
</dbReference>
<accession>A0A375I144</accession>
<dbReference type="AlphaFoldDB" id="A0A375I144"/>
<sequence length="166" mass="18033">MARNARGEIFIHSATAALCPHIEWAIGAVLGVPVTLEWTPQGAQPGTMRAEGIWEGDEGTCARIVSALMRCRALRFEVTSQAGPGGFGERYCYTPSLGVFRATTDEFGDIQVSENRLRAAVAKEALGGKDIHEAISDLLGTAWDDELEIFRHAGDDAPVRWLHRAV</sequence>
<organism evidence="1 2">
    <name type="scientific">Propionibacterium ruminifibrarum</name>
    <dbReference type="NCBI Taxonomy" id="1962131"/>
    <lineage>
        <taxon>Bacteria</taxon>
        <taxon>Bacillati</taxon>
        <taxon>Actinomycetota</taxon>
        <taxon>Actinomycetes</taxon>
        <taxon>Propionibacteriales</taxon>
        <taxon>Propionibacteriaceae</taxon>
        <taxon>Propionibacterium</taxon>
    </lineage>
</organism>
<protein>
    <recommendedName>
        <fullName evidence="3">DUF3145 domain-containing protein</fullName>
    </recommendedName>
</protein>
<dbReference type="Pfam" id="PF11343">
    <property type="entry name" value="DUF3145"/>
    <property type="match status" value="1"/>
</dbReference>
<dbReference type="EMBL" id="OMOH01000001">
    <property type="protein sequence ID" value="SPF67315.1"/>
    <property type="molecule type" value="Genomic_DNA"/>
</dbReference>
<keyword evidence="2" id="KW-1185">Reference proteome</keyword>
<dbReference type="OrthoDB" id="3210860at2"/>
<gene>
    <name evidence="1" type="ORF">PROPJV5_0325</name>
</gene>
<dbReference type="Proteomes" id="UP000265962">
    <property type="component" value="Unassembled WGS sequence"/>
</dbReference>
<dbReference type="InterPro" id="IPR021491">
    <property type="entry name" value="DUF3145"/>
</dbReference>
<reference evidence="2" key="1">
    <citation type="submission" date="2018-02" db="EMBL/GenBank/DDBJ databases">
        <authorList>
            <person name="Hornung B."/>
        </authorList>
    </citation>
    <scope>NUCLEOTIDE SEQUENCE [LARGE SCALE GENOMIC DNA]</scope>
</reference>
<evidence type="ECO:0000313" key="2">
    <source>
        <dbReference type="Proteomes" id="UP000265962"/>
    </source>
</evidence>
<evidence type="ECO:0000313" key="1">
    <source>
        <dbReference type="EMBL" id="SPF67315.1"/>
    </source>
</evidence>
<proteinExistence type="predicted"/>
<name>A0A375I144_9ACTN</name>
<evidence type="ECO:0008006" key="3">
    <source>
        <dbReference type="Google" id="ProtNLM"/>
    </source>
</evidence>